<dbReference type="InterPro" id="IPR051220">
    <property type="entry name" value="TFA_Chaperone"/>
</dbReference>
<evidence type="ECO:0000259" key="1">
    <source>
        <dbReference type="Pfam" id="PF05876"/>
    </source>
</evidence>
<evidence type="ECO:0000313" key="4">
    <source>
        <dbReference type="Proteomes" id="UP000480854"/>
    </source>
</evidence>
<gene>
    <name evidence="3" type="ORF">DS843_21895</name>
</gene>
<evidence type="ECO:0000259" key="2">
    <source>
        <dbReference type="Pfam" id="PF20454"/>
    </source>
</evidence>
<dbReference type="RefSeq" id="WP_149470967.1">
    <property type="nucleotide sequence ID" value="NZ_QOKW01000021.1"/>
</dbReference>
<dbReference type="Gene3D" id="3.40.50.300">
    <property type="entry name" value="P-loop containing nucleotide triphosphate hydrolases"/>
    <property type="match status" value="1"/>
</dbReference>
<dbReference type="InterPro" id="IPR046453">
    <property type="entry name" value="GpA_ATPase"/>
</dbReference>
<name>A0A9W7KQU2_9PROT</name>
<dbReference type="HAMAP" id="MF_04144">
    <property type="entry name" value="TERL_LAMBDA"/>
    <property type="match status" value="1"/>
</dbReference>
<dbReference type="PANTHER" id="PTHR34413:SF2">
    <property type="entry name" value="PROPHAGE TAIL FIBER ASSEMBLY PROTEIN HOMOLOG TFAE-RELATED"/>
    <property type="match status" value="1"/>
</dbReference>
<dbReference type="GO" id="GO:0005524">
    <property type="term" value="F:ATP binding"/>
    <property type="evidence" value="ECO:0007669"/>
    <property type="project" value="InterPro"/>
</dbReference>
<organism evidence="3 4">
    <name type="scientific">Roseomonas genomospecies 6</name>
    <dbReference type="NCBI Taxonomy" id="214106"/>
    <lineage>
        <taxon>Bacteria</taxon>
        <taxon>Pseudomonadati</taxon>
        <taxon>Pseudomonadota</taxon>
        <taxon>Alphaproteobacteria</taxon>
        <taxon>Acetobacterales</taxon>
        <taxon>Roseomonadaceae</taxon>
        <taxon>Roseomonas</taxon>
    </lineage>
</organism>
<dbReference type="Pfam" id="PF20454">
    <property type="entry name" value="GpA_nuclease"/>
    <property type="match status" value="1"/>
</dbReference>
<accession>A0A9W7KQU2</accession>
<proteinExistence type="inferred from homology"/>
<dbReference type="OrthoDB" id="5181253at2"/>
<dbReference type="AlphaFoldDB" id="A0A9W7KQU2"/>
<dbReference type="Proteomes" id="UP000480854">
    <property type="component" value="Unassembled WGS sequence"/>
</dbReference>
<keyword evidence="4" id="KW-1185">Reference proteome</keyword>
<dbReference type="EMBL" id="QOKW01000021">
    <property type="protein sequence ID" value="KAA0677775.1"/>
    <property type="molecule type" value="Genomic_DNA"/>
</dbReference>
<feature type="domain" description="Terminase large subunit GpA endonuclease" evidence="2">
    <location>
        <begin position="296"/>
        <end position="586"/>
    </location>
</feature>
<comment type="caution">
    <text evidence="3">The sequence shown here is derived from an EMBL/GenBank/DDBJ whole genome shotgun (WGS) entry which is preliminary data.</text>
</comment>
<dbReference type="GO" id="GO:0004519">
    <property type="term" value="F:endonuclease activity"/>
    <property type="evidence" value="ECO:0007669"/>
    <property type="project" value="InterPro"/>
</dbReference>
<dbReference type="GO" id="GO:0016887">
    <property type="term" value="F:ATP hydrolysis activity"/>
    <property type="evidence" value="ECO:0007669"/>
    <property type="project" value="InterPro"/>
</dbReference>
<reference evidence="3 4" key="1">
    <citation type="submission" date="2018-07" db="EMBL/GenBank/DDBJ databases">
        <title>Genome sequence of Azospirillum sp. ATCC 49961.</title>
        <authorList>
            <person name="Sant'Anna F.H."/>
            <person name="Baldani J.I."/>
            <person name="Zilli J.E."/>
            <person name="Reis V.M."/>
            <person name="Hartmann A."/>
            <person name="Cruz L."/>
            <person name="de Souza E.M."/>
            <person name="de Oliveira Pedrosa F."/>
            <person name="Passaglia L.M.P."/>
        </authorList>
    </citation>
    <scope>NUCLEOTIDE SEQUENCE [LARGE SCALE GENOMIC DNA]</scope>
    <source>
        <strain evidence="3 4">ATCC 49961</strain>
    </source>
</reference>
<dbReference type="InterPro" id="IPR027417">
    <property type="entry name" value="P-loop_NTPase"/>
</dbReference>
<evidence type="ECO:0000313" key="3">
    <source>
        <dbReference type="EMBL" id="KAA0677775.1"/>
    </source>
</evidence>
<dbReference type="PANTHER" id="PTHR34413">
    <property type="entry name" value="PROPHAGE TAIL FIBER ASSEMBLY PROTEIN HOMOLOG TFAE-RELATED-RELATED"/>
    <property type="match status" value="1"/>
</dbReference>
<protein>
    <submittedName>
        <fullName evidence="3">Phage terminase large subunit family protein</fullName>
    </submittedName>
</protein>
<sequence length="633" mass="69538">MLPDAATIYADAYRRGLRPEPRLTVSEWADRHRMLSGKASAEPGPWRTDRTPYLRVIQDALSPHSPYERVVFMKGAQIGGTEAGNNWLGYIIHNTPAPTLAVSPTVEMAKRGSKQRLDPLIEESPVLRNLVAPARARDSGNTVMSKEFPGGVLVLTGANSAVGLRSMPARFLFLDEVDAYPGDADGEGDPVALAMARTSTFGPRRKVFLVSTPTVAGVSRIEAAYAESDQRRFFLPCPHCGDAAPLSWQRIRWPEGRPREAFCVCEACGGVIDEHHKGAMLAAGEWRATAPGDGRTAGFHLSALYSPPGWFSWGDAAEQFTQAKGNPSRLKTFVNVVLGDVWTERGDAPEWKRLAARRETYQRGHVPKGALALTAGVDVQDDRLEVEIVGWGRDRVSWSVDHVVIHGNPGQADVWRDLTSLLNSDFPGPFGGTHRILKLAIDIGGHHTDAVYRWAATDPARIMAVKGMATATVALGPASRVEVNRAGRKVKRGAMLWPVGVSTLKADLYARLKLDPPDEDQPEPPGFCHFPGYADEWFKQLCAEQLVKRTTRIGHTRLEWEKTRDRNEALDCRVYAMAAMLAAGIDRWTDADFRTAETAAGYRDARSHLDGAMVPPIPVPARRAPVRSQWMNG</sequence>
<dbReference type="Pfam" id="PF05876">
    <property type="entry name" value="GpA_ATPase"/>
    <property type="match status" value="1"/>
</dbReference>
<feature type="domain" description="Phage terminase large subunit GpA ATPase" evidence="1">
    <location>
        <begin position="40"/>
        <end position="286"/>
    </location>
</feature>
<dbReference type="InterPro" id="IPR046454">
    <property type="entry name" value="GpA_endonuclease"/>
</dbReference>
<dbReference type="InterPro" id="IPR008866">
    <property type="entry name" value="Phage_lambda_GpA-like"/>
</dbReference>